<feature type="region of interest" description="Disordered" evidence="1">
    <location>
        <begin position="1"/>
        <end position="39"/>
    </location>
</feature>
<dbReference type="Proteomes" id="UP000708208">
    <property type="component" value="Unassembled WGS sequence"/>
</dbReference>
<evidence type="ECO:0000313" key="3">
    <source>
        <dbReference type="Proteomes" id="UP000708208"/>
    </source>
</evidence>
<keyword evidence="3" id="KW-1185">Reference proteome</keyword>
<dbReference type="OrthoDB" id="6773602at2759"/>
<accession>A0A8J2KY76</accession>
<reference evidence="2" key="1">
    <citation type="submission" date="2021-06" db="EMBL/GenBank/DDBJ databases">
        <authorList>
            <person name="Hodson N. C."/>
            <person name="Mongue J. A."/>
            <person name="Jaron S. K."/>
        </authorList>
    </citation>
    <scope>NUCLEOTIDE SEQUENCE</scope>
</reference>
<evidence type="ECO:0000256" key="1">
    <source>
        <dbReference type="SAM" id="MobiDB-lite"/>
    </source>
</evidence>
<dbReference type="AlphaFoldDB" id="A0A8J2KY76"/>
<feature type="region of interest" description="Disordered" evidence="1">
    <location>
        <begin position="76"/>
        <end position="101"/>
    </location>
</feature>
<protein>
    <submittedName>
        <fullName evidence="2">Uncharacterized protein</fullName>
    </submittedName>
</protein>
<proteinExistence type="predicted"/>
<name>A0A8J2KY76_9HEXA</name>
<dbReference type="EMBL" id="CAJVCH010536714">
    <property type="protein sequence ID" value="CAG7825557.1"/>
    <property type="molecule type" value="Genomic_DNA"/>
</dbReference>
<comment type="caution">
    <text evidence="2">The sequence shown here is derived from an EMBL/GenBank/DDBJ whole genome shotgun (WGS) entry which is preliminary data.</text>
</comment>
<feature type="compositionally biased region" description="Basic and acidic residues" evidence="1">
    <location>
        <begin position="76"/>
        <end position="86"/>
    </location>
</feature>
<organism evidence="2 3">
    <name type="scientific">Allacma fusca</name>
    <dbReference type="NCBI Taxonomy" id="39272"/>
    <lineage>
        <taxon>Eukaryota</taxon>
        <taxon>Metazoa</taxon>
        <taxon>Ecdysozoa</taxon>
        <taxon>Arthropoda</taxon>
        <taxon>Hexapoda</taxon>
        <taxon>Collembola</taxon>
        <taxon>Symphypleona</taxon>
        <taxon>Sminthuridae</taxon>
        <taxon>Allacma</taxon>
    </lineage>
</organism>
<sequence>MASAVTSWVEKTSEQEKTLSTEVNGLSIGKMGGKPKEEPTAVAAETAAANNDNEEEITAAERSLLQKIIRKGLSETKSQLEVKQKDPTSPLYSAKSFEDLS</sequence>
<feature type="non-terminal residue" evidence="2">
    <location>
        <position position="1"/>
    </location>
</feature>
<feature type="compositionally biased region" description="Polar residues" evidence="1">
    <location>
        <begin position="1"/>
        <end position="10"/>
    </location>
</feature>
<gene>
    <name evidence="2" type="ORF">AFUS01_LOCUS35660</name>
</gene>
<evidence type="ECO:0000313" key="2">
    <source>
        <dbReference type="EMBL" id="CAG7825557.1"/>
    </source>
</evidence>